<dbReference type="EMBL" id="JAAXPI010000001">
    <property type="protein sequence ID" value="NKZ02151.1"/>
    <property type="molecule type" value="Genomic_DNA"/>
</dbReference>
<proteinExistence type="predicted"/>
<keyword evidence="2" id="KW-1185">Reference proteome</keyword>
<organism evidence="1 2">
    <name type="scientific">Actinomadura latina</name>
    <dbReference type="NCBI Taxonomy" id="163603"/>
    <lineage>
        <taxon>Bacteria</taxon>
        <taxon>Bacillati</taxon>
        <taxon>Actinomycetota</taxon>
        <taxon>Actinomycetes</taxon>
        <taxon>Streptosporangiales</taxon>
        <taxon>Thermomonosporaceae</taxon>
        <taxon>Actinomadura</taxon>
    </lineage>
</organism>
<name>A0A846YPQ6_9ACTN</name>
<protein>
    <submittedName>
        <fullName evidence="1">Uncharacterized protein</fullName>
    </submittedName>
</protein>
<accession>A0A846YPQ6</accession>
<dbReference type="Proteomes" id="UP000579250">
    <property type="component" value="Unassembled WGS sequence"/>
</dbReference>
<dbReference type="RefSeq" id="WP_157438141.1">
    <property type="nucleotide sequence ID" value="NZ_JAAXPI010000001.1"/>
</dbReference>
<gene>
    <name evidence="1" type="ORF">HGB48_00010</name>
</gene>
<sequence>MSIAVWHLVANGQAAERREQARARATLVTYLDLVRRRNWTKACAMQDEDSGLNDANCKEFLSSGSRLVIFDVGRVLRTGSGIDGTFITFVVSLTYADGSHEQIEMQVSPKVSGYPDTVLDGPSVHTRKRPYDG</sequence>
<reference evidence="1 2" key="1">
    <citation type="submission" date="2020-04" db="EMBL/GenBank/DDBJ databases">
        <title>MicrobeNet Type strains.</title>
        <authorList>
            <person name="Nicholson A.C."/>
        </authorList>
    </citation>
    <scope>NUCLEOTIDE SEQUENCE [LARGE SCALE GENOMIC DNA]</scope>
    <source>
        <strain evidence="1 2">ATCC BAA-277</strain>
    </source>
</reference>
<comment type="caution">
    <text evidence="1">The sequence shown here is derived from an EMBL/GenBank/DDBJ whole genome shotgun (WGS) entry which is preliminary data.</text>
</comment>
<dbReference type="AlphaFoldDB" id="A0A846YPQ6"/>
<evidence type="ECO:0000313" key="2">
    <source>
        <dbReference type="Proteomes" id="UP000579250"/>
    </source>
</evidence>
<evidence type="ECO:0000313" key="1">
    <source>
        <dbReference type="EMBL" id="NKZ02151.1"/>
    </source>
</evidence>